<feature type="transmembrane region" description="Helical" evidence="2">
    <location>
        <begin position="159"/>
        <end position="179"/>
    </location>
</feature>
<proteinExistence type="predicted"/>
<keyword evidence="2" id="KW-0472">Membrane</keyword>
<dbReference type="VEuPathDB" id="PlasmoDB:PmUG01_05011900"/>
<evidence type="ECO:0000256" key="2">
    <source>
        <dbReference type="SAM" id="Phobius"/>
    </source>
</evidence>
<sequence>MRPKINLILFIKISVIILLTWICYFNNDIKTLAKSIHKNCGLDRKSDTINCRLLAKYKQDKDSNNLELKDYIPNDGESKKRNKSNNEKGIKGTKKLSNRSILNKAQYYTDVVDYNSGMFDGKHFHFEKKWIKKKDYDNFLKKKRRLCDIALKKVKFKNYVFGVAIFFTFFLLGIGLPILRGFQLSPGSAQDQATIIDANILEFLKEILGLQKEGYVYILFFAVTFIMLSILIIVAIYKILRNNEKYQKIKLLNEGYE</sequence>
<dbReference type="InterPro" id="IPR022139">
    <property type="entry name" value="Fam-L/Fam-M-like_plasmodium"/>
</dbReference>
<dbReference type="AlphaFoldDB" id="A0A1D3JL04"/>
<protein>
    <submittedName>
        <fullName evidence="3">Fam-m protein</fullName>
    </submittedName>
</protein>
<organism evidence="3 4">
    <name type="scientific">Plasmodium malariae</name>
    <dbReference type="NCBI Taxonomy" id="5858"/>
    <lineage>
        <taxon>Eukaryota</taxon>
        <taxon>Sar</taxon>
        <taxon>Alveolata</taxon>
        <taxon>Apicomplexa</taxon>
        <taxon>Aconoidasida</taxon>
        <taxon>Haemosporida</taxon>
        <taxon>Plasmodiidae</taxon>
        <taxon>Plasmodium</taxon>
        <taxon>Plasmodium (Plasmodium)</taxon>
    </lineage>
</organism>
<feature type="transmembrane region" description="Helical" evidence="2">
    <location>
        <begin position="6"/>
        <end position="25"/>
    </location>
</feature>
<feature type="transmembrane region" description="Helical" evidence="2">
    <location>
        <begin position="215"/>
        <end position="240"/>
    </location>
</feature>
<keyword evidence="2" id="KW-1133">Transmembrane helix</keyword>
<dbReference type="OrthoDB" id="10669034at2759"/>
<gene>
    <name evidence="3" type="primary">PmUG01_05011900</name>
    <name evidence="3" type="ORF">PMUG01_05011900</name>
</gene>
<dbReference type="KEGG" id="pmal:PMUG01_05011900"/>
<evidence type="ECO:0000256" key="1">
    <source>
        <dbReference type="SAM" id="MobiDB-lite"/>
    </source>
</evidence>
<evidence type="ECO:0000313" key="3">
    <source>
        <dbReference type="EMBL" id="SBT87257.1"/>
    </source>
</evidence>
<dbReference type="Pfam" id="PF12420">
    <property type="entry name" value="DUF3671"/>
    <property type="match status" value="1"/>
</dbReference>
<feature type="compositionally biased region" description="Basic and acidic residues" evidence="1">
    <location>
        <begin position="68"/>
        <end position="90"/>
    </location>
</feature>
<dbReference type="RefSeq" id="XP_028860284.1">
    <property type="nucleotide sequence ID" value="XM_029003327.1"/>
</dbReference>
<evidence type="ECO:0000313" key="4">
    <source>
        <dbReference type="Proteomes" id="UP000219813"/>
    </source>
</evidence>
<dbReference type="Proteomes" id="UP000219813">
    <property type="component" value="Chromosome 5"/>
</dbReference>
<keyword evidence="4" id="KW-1185">Reference proteome</keyword>
<accession>A0A1D3JL04</accession>
<keyword evidence="2" id="KW-0812">Transmembrane</keyword>
<dbReference type="GeneID" id="39867159"/>
<dbReference type="EMBL" id="LT594626">
    <property type="protein sequence ID" value="SBT87257.1"/>
    <property type="molecule type" value="Genomic_DNA"/>
</dbReference>
<feature type="region of interest" description="Disordered" evidence="1">
    <location>
        <begin position="68"/>
        <end position="91"/>
    </location>
</feature>
<name>A0A1D3JL04_PLAMA</name>
<reference evidence="3 4" key="1">
    <citation type="submission" date="2016-06" db="EMBL/GenBank/DDBJ databases">
        <authorList>
            <consortium name="Pathogen Informatics"/>
        </authorList>
    </citation>
    <scope>NUCLEOTIDE SEQUENCE [LARGE SCALE GENOMIC DNA]</scope>
</reference>